<name>A0A0E9WZL8_ANGAN</name>
<reference evidence="1" key="1">
    <citation type="submission" date="2014-11" db="EMBL/GenBank/DDBJ databases">
        <authorList>
            <person name="Amaro Gonzalez C."/>
        </authorList>
    </citation>
    <scope>NUCLEOTIDE SEQUENCE</scope>
</reference>
<sequence>MLGPHMDSFHTLTHFFPARSQRYSIPLIFFHPTFKKNTRELLVCLNSAQWPCLWR</sequence>
<protein>
    <submittedName>
        <fullName evidence="1">Uncharacterized protein</fullName>
    </submittedName>
</protein>
<evidence type="ECO:0000313" key="1">
    <source>
        <dbReference type="EMBL" id="JAH95661.1"/>
    </source>
</evidence>
<reference evidence="1" key="2">
    <citation type="journal article" date="2015" name="Fish Shellfish Immunol.">
        <title>Early steps in the European eel (Anguilla anguilla)-Vibrio vulnificus interaction in the gills: Role of the RtxA13 toxin.</title>
        <authorList>
            <person name="Callol A."/>
            <person name="Pajuelo D."/>
            <person name="Ebbesson L."/>
            <person name="Teles M."/>
            <person name="MacKenzie S."/>
            <person name="Amaro C."/>
        </authorList>
    </citation>
    <scope>NUCLEOTIDE SEQUENCE</scope>
</reference>
<dbReference type="EMBL" id="GBXM01012916">
    <property type="protein sequence ID" value="JAH95661.1"/>
    <property type="molecule type" value="Transcribed_RNA"/>
</dbReference>
<organism evidence="1">
    <name type="scientific">Anguilla anguilla</name>
    <name type="common">European freshwater eel</name>
    <name type="synonym">Muraena anguilla</name>
    <dbReference type="NCBI Taxonomy" id="7936"/>
    <lineage>
        <taxon>Eukaryota</taxon>
        <taxon>Metazoa</taxon>
        <taxon>Chordata</taxon>
        <taxon>Craniata</taxon>
        <taxon>Vertebrata</taxon>
        <taxon>Euteleostomi</taxon>
        <taxon>Actinopterygii</taxon>
        <taxon>Neopterygii</taxon>
        <taxon>Teleostei</taxon>
        <taxon>Anguilliformes</taxon>
        <taxon>Anguillidae</taxon>
        <taxon>Anguilla</taxon>
    </lineage>
</organism>
<proteinExistence type="predicted"/>
<dbReference type="AlphaFoldDB" id="A0A0E9WZL8"/>
<accession>A0A0E9WZL8</accession>